<evidence type="ECO:0000313" key="2">
    <source>
        <dbReference type="EnsemblMetazoa" id="ASIC000203-PA"/>
    </source>
</evidence>
<dbReference type="EMBL" id="KE523925">
    <property type="protein sequence ID" value="KFB34798.1"/>
    <property type="molecule type" value="Genomic_DNA"/>
</dbReference>
<reference evidence="2" key="2">
    <citation type="submission" date="2020-05" db="UniProtKB">
        <authorList>
            <consortium name="EnsemblMetazoa"/>
        </authorList>
    </citation>
    <scope>IDENTIFICATION</scope>
</reference>
<accession>A0A084VA04</accession>
<dbReference type="Proteomes" id="UP000030765">
    <property type="component" value="Unassembled WGS sequence"/>
</dbReference>
<reference evidence="1 3" key="1">
    <citation type="journal article" date="2014" name="BMC Genomics">
        <title>Genome sequence of Anopheles sinensis provides insight into genetics basis of mosquito competence for malaria parasites.</title>
        <authorList>
            <person name="Zhou D."/>
            <person name="Zhang D."/>
            <person name="Ding G."/>
            <person name="Shi L."/>
            <person name="Hou Q."/>
            <person name="Ye Y."/>
            <person name="Xu Y."/>
            <person name="Zhou H."/>
            <person name="Xiong C."/>
            <person name="Li S."/>
            <person name="Yu J."/>
            <person name="Hong S."/>
            <person name="Yu X."/>
            <person name="Zou P."/>
            <person name="Chen C."/>
            <person name="Chang X."/>
            <person name="Wang W."/>
            <person name="Lv Y."/>
            <person name="Sun Y."/>
            <person name="Ma L."/>
            <person name="Shen B."/>
            <person name="Zhu C."/>
        </authorList>
    </citation>
    <scope>NUCLEOTIDE SEQUENCE [LARGE SCALE GENOMIC DNA]</scope>
</reference>
<dbReference type="AlphaFoldDB" id="A0A084VA04"/>
<protein>
    <submittedName>
        <fullName evidence="1 2">Uncharacterized protein</fullName>
    </submittedName>
</protein>
<dbReference type="EnsemblMetazoa" id="ASIC000203-RA">
    <property type="protein sequence ID" value="ASIC000203-PA"/>
    <property type="gene ID" value="ASIC000203"/>
</dbReference>
<sequence length="99" mass="11596">MEHSYKLLERLAGDVTRMEISRRDQRIVEAFIILNEVLNKYNKQRLRVRARHLEATMAAVEEAARRYNRGIINLPQLSAILANCQYKLIIKEEEVEASN</sequence>
<dbReference type="EMBL" id="ATLV01000960">
    <property type="status" value="NOT_ANNOTATED_CDS"/>
    <property type="molecule type" value="Genomic_DNA"/>
</dbReference>
<evidence type="ECO:0000313" key="3">
    <source>
        <dbReference type="Proteomes" id="UP000030765"/>
    </source>
</evidence>
<name>A0A084VA04_ANOSI</name>
<keyword evidence="3" id="KW-1185">Reference proteome</keyword>
<organism evidence="1">
    <name type="scientific">Anopheles sinensis</name>
    <name type="common">Mosquito</name>
    <dbReference type="NCBI Taxonomy" id="74873"/>
    <lineage>
        <taxon>Eukaryota</taxon>
        <taxon>Metazoa</taxon>
        <taxon>Ecdysozoa</taxon>
        <taxon>Arthropoda</taxon>
        <taxon>Hexapoda</taxon>
        <taxon>Insecta</taxon>
        <taxon>Pterygota</taxon>
        <taxon>Neoptera</taxon>
        <taxon>Endopterygota</taxon>
        <taxon>Diptera</taxon>
        <taxon>Nematocera</taxon>
        <taxon>Culicoidea</taxon>
        <taxon>Culicidae</taxon>
        <taxon>Anophelinae</taxon>
        <taxon>Anopheles</taxon>
    </lineage>
</organism>
<gene>
    <name evidence="1" type="ORF">ZHAS_00000203</name>
</gene>
<proteinExistence type="predicted"/>
<evidence type="ECO:0000313" key="1">
    <source>
        <dbReference type="EMBL" id="KFB34798.1"/>
    </source>
</evidence>
<dbReference type="VEuPathDB" id="VectorBase:ASIC000203"/>